<accession>A0A0P7ZA99</accession>
<name>A0A0P7ZA99_SCLFO</name>
<comment type="caution">
    <text evidence="2">The sequence shown here is derived from an EMBL/GenBank/DDBJ whole genome shotgun (WGS) entry which is preliminary data.</text>
</comment>
<evidence type="ECO:0000313" key="2">
    <source>
        <dbReference type="EMBL" id="KPP77808.1"/>
    </source>
</evidence>
<evidence type="ECO:0008006" key="4">
    <source>
        <dbReference type="Google" id="ProtNLM"/>
    </source>
</evidence>
<dbReference type="Proteomes" id="UP000034805">
    <property type="component" value="Unassembled WGS sequence"/>
</dbReference>
<dbReference type="EMBL" id="JARO02000660">
    <property type="protein sequence ID" value="KPP77808.1"/>
    <property type="molecule type" value="Genomic_DNA"/>
</dbReference>
<protein>
    <recommendedName>
        <fullName evidence="4">Glypican-6-like</fullName>
    </recommendedName>
</protein>
<evidence type="ECO:0000256" key="1">
    <source>
        <dbReference type="SAM" id="SignalP"/>
    </source>
</evidence>
<feature type="signal peptide" evidence="1">
    <location>
        <begin position="1"/>
        <end position="21"/>
    </location>
</feature>
<keyword evidence="1" id="KW-0732">Signal</keyword>
<sequence>MEARKSCFLVLFAVCVARSLAGVSDCDEVRKVFQERQIGTVKSVPERPRKVEDVMAFKTVTYLPVRVLNF</sequence>
<proteinExistence type="predicted"/>
<organism evidence="2 3">
    <name type="scientific">Scleropages formosus</name>
    <name type="common">Asian bonytongue</name>
    <name type="synonym">Osteoglossum formosum</name>
    <dbReference type="NCBI Taxonomy" id="113540"/>
    <lineage>
        <taxon>Eukaryota</taxon>
        <taxon>Metazoa</taxon>
        <taxon>Chordata</taxon>
        <taxon>Craniata</taxon>
        <taxon>Vertebrata</taxon>
        <taxon>Euteleostomi</taxon>
        <taxon>Actinopterygii</taxon>
        <taxon>Neopterygii</taxon>
        <taxon>Teleostei</taxon>
        <taxon>Osteoglossocephala</taxon>
        <taxon>Osteoglossomorpha</taxon>
        <taxon>Osteoglossiformes</taxon>
        <taxon>Osteoglossidae</taxon>
        <taxon>Scleropages</taxon>
    </lineage>
</organism>
<reference evidence="2 3" key="1">
    <citation type="submission" date="2015-08" db="EMBL/GenBank/DDBJ databases">
        <title>The genome of the Asian arowana (Scleropages formosus).</title>
        <authorList>
            <person name="Tan M.H."/>
            <person name="Gan H.M."/>
            <person name="Croft L.J."/>
            <person name="Austin C.M."/>
        </authorList>
    </citation>
    <scope>NUCLEOTIDE SEQUENCE [LARGE SCALE GENOMIC DNA]</scope>
    <source>
        <strain evidence="2">Aro1</strain>
    </source>
</reference>
<feature type="chain" id="PRO_5006147034" description="Glypican-6-like" evidence="1">
    <location>
        <begin position="22"/>
        <end position="70"/>
    </location>
</feature>
<dbReference type="AlphaFoldDB" id="A0A0P7ZA99"/>
<gene>
    <name evidence="2" type="ORF">Z043_102741</name>
</gene>
<evidence type="ECO:0000313" key="3">
    <source>
        <dbReference type="Proteomes" id="UP000034805"/>
    </source>
</evidence>